<organism evidence="1 2">
    <name type="scientific">Coniosporium tulheliwenetii</name>
    <dbReference type="NCBI Taxonomy" id="3383036"/>
    <lineage>
        <taxon>Eukaryota</taxon>
        <taxon>Fungi</taxon>
        <taxon>Dikarya</taxon>
        <taxon>Ascomycota</taxon>
        <taxon>Pezizomycotina</taxon>
        <taxon>Dothideomycetes</taxon>
        <taxon>Dothideomycetes incertae sedis</taxon>
        <taxon>Coniosporium</taxon>
    </lineage>
</organism>
<accession>A0ACC2ZK91</accession>
<evidence type="ECO:0000313" key="2">
    <source>
        <dbReference type="Proteomes" id="UP001172680"/>
    </source>
</evidence>
<protein>
    <submittedName>
        <fullName evidence="1">Glyoxylate reductase</fullName>
        <ecNumber evidence="1">1.1.1.26</ecNumber>
    </submittedName>
</protein>
<dbReference type="EC" id="1.1.1.26" evidence="1"/>
<dbReference type="Proteomes" id="UP001172680">
    <property type="component" value="Unassembled WGS sequence"/>
</dbReference>
<name>A0ACC2ZK91_9PEZI</name>
<dbReference type="EMBL" id="JAPDRP010000004">
    <property type="protein sequence ID" value="KAJ9647972.1"/>
    <property type="molecule type" value="Genomic_DNA"/>
</dbReference>
<keyword evidence="1" id="KW-0560">Oxidoreductase</keyword>
<sequence length="330" mass="36308">MGKPRVLLLGEIEHAHKTWDALSSLAELVTPSSRSRPEFLEECRSGKFDGVLVAYRTFASVSITGMIDEELVQALPESLKFICNCGAGYDQVDVHACTARGIRVSNVPTAVDDATADVNMFLILGALRGFNTSMIALREGIGDSGDGWYREELEEKAEAFGMRVIYHNRSKLSEELAGGADYVSFDDLLGTSDVISLNLPLNVKYFLVLSQKEANSKQKHTRHIISTREFEKMKKGVVVVNTARGAVIDEDALVKALDSGLVWSCGLDVYEEEPKVHPGLIANPHVMLVPHMGTWTVETQTAMEEWNIGNVRAVLEKGELNNVVPEQADM</sequence>
<comment type="caution">
    <text evidence="1">The sequence shown here is derived from an EMBL/GenBank/DDBJ whole genome shotgun (WGS) entry which is preliminary data.</text>
</comment>
<keyword evidence="2" id="KW-1185">Reference proteome</keyword>
<gene>
    <name evidence="1" type="primary">GOR1</name>
    <name evidence="1" type="ORF">H2199_001749</name>
</gene>
<proteinExistence type="predicted"/>
<evidence type="ECO:0000313" key="1">
    <source>
        <dbReference type="EMBL" id="KAJ9647972.1"/>
    </source>
</evidence>
<reference evidence="1" key="1">
    <citation type="submission" date="2022-10" db="EMBL/GenBank/DDBJ databases">
        <title>Culturing micro-colonial fungi from biological soil crusts in the Mojave desert and describing Neophaeococcomyces mojavensis, and introducing the new genera and species Taxawa tesnikishii.</title>
        <authorList>
            <person name="Kurbessoian T."/>
            <person name="Stajich J.E."/>
        </authorList>
    </citation>
    <scope>NUCLEOTIDE SEQUENCE</scope>
    <source>
        <strain evidence="1">JES_115</strain>
    </source>
</reference>